<feature type="transmembrane region" description="Helical" evidence="1">
    <location>
        <begin position="35"/>
        <end position="54"/>
    </location>
</feature>
<evidence type="ECO:0000313" key="2">
    <source>
        <dbReference type="EMBL" id="CAG8460350.1"/>
    </source>
</evidence>
<keyword evidence="1" id="KW-0472">Membrane</keyword>
<accession>A0A9N8VTV2</accession>
<proteinExistence type="predicted"/>
<organism evidence="2 3">
    <name type="scientific">Acaulospora morrowiae</name>
    <dbReference type="NCBI Taxonomy" id="94023"/>
    <lineage>
        <taxon>Eukaryota</taxon>
        <taxon>Fungi</taxon>
        <taxon>Fungi incertae sedis</taxon>
        <taxon>Mucoromycota</taxon>
        <taxon>Glomeromycotina</taxon>
        <taxon>Glomeromycetes</taxon>
        <taxon>Diversisporales</taxon>
        <taxon>Acaulosporaceae</taxon>
        <taxon>Acaulospora</taxon>
    </lineage>
</organism>
<gene>
    <name evidence="2" type="ORF">AMORRO_LOCUS1365</name>
</gene>
<reference evidence="2" key="1">
    <citation type="submission" date="2021-06" db="EMBL/GenBank/DDBJ databases">
        <authorList>
            <person name="Kallberg Y."/>
            <person name="Tangrot J."/>
            <person name="Rosling A."/>
        </authorList>
    </citation>
    <scope>NUCLEOTIDE SEQUENCE</scope>
    <source>
        <strain evidence="2">CL551</strain>
    </source>
</reference>
<keyword evidence="1" id="KW-1133">Transmembrane helix</keyword>
<sequence length="81" mass="9054">MAKEITNSRGVVCLSEQYVNNSTPMLWKYMNGLSFIMQNIIILGAQSVLLEIIVPEQLKIQGSLQKKDKILLNVSTKKAMG</sequence>
<dbReference type="Proteomes" id="UP000789342">
    <property type="component" value="Unassembled WGS sequence"/>
</dbReference>
<dbReference type="AlphaFoldDB" id="A0A9N8VTV2"/>
<name>A0A9N8VTV2_9GLOM</name>
<dbReference type="EMBL" id="CAJVPV010000509">
    <property type="protein sequence ID" value="CAG8460350.1"/>
    <property type="molecule type" value="Genomic_DNA"/>
</dbReference>
<protein>
    <submittedName>
        <fullName evidence="2">10616_t:CDS:1</fullName>
    </submittedName>
</protein>
<comment type="caution">
    <text evidence="2">The sequence shown here is derived from an EMBL/GenBank/DDBJ whole genome shotgun (WGS) entry which is preliminary data.</text>
</comment>
<keyword evidence="1" id="KW-0812">Transmembrane</keyword>
<evidence type="ECO:0000313" key="3">
    <source>
        <dbReference type="Proteomes" id="UP000789342"/>
    </source>
</evidence>
<keyword evidence="3" id="KW-1185">Reference proteome</keyword>
<evidence type="ECO:0000256" key="1">
    <source>
        <dbReference type="SAM" id="Phobius"/>
    </source>
</evidence>
<dbReference type="OrthoDB" id="2419021at2759"/>